<gene>
    <name evidence="2" type="ORF">FRX31_023102</name>
</gene>
<evidence type="ECO:0000313" key="2">
    <source>
        <dbReference type="EMBL" id="KAF5187314.1"/>
    </source>
</evidence>
<sequence length="93" mass="10524">MADVEMMTIANYDAEEKVLLEENETVMGRRVSSRLKAKEKRPYYGNNTRSKKTRKPKSMNEAEGSKVIEGSIDLMDQGLKEEDVIGGEGNMHE</sequence>
<dbReference type="Proteomes" id="UP000554482">
    <property type="component" value="Unassembled WGS sequence"/>
</dbReference>
<evidence type="ECO:0000256" key="1">
    <source>
        <dbReference type="SAM" id="MobiDB-lite"/>
    </source>
</evidence>
<dbReference type="AlphaFoldDB" id="A0A7J6VQF3"/>
<organism evidence="2 3">
    <name type="scientific">Thalictrum thalictroides</name>
    <name type="common">Rue-anemone</name>
    <name type="synonym">Anemone thalictroides</name>
    <dbReference type="NCBI Taxonomy" id="46969"/>
    <lineage>
        <taxon>Eukaryota</taxon>
        <taxon>Viridiplantae</taxon>
        <taxon>Streptophyta</taxon>
        <taxon>Embryophyta</taxon>
        <taxon>Tracheophyta</taxon>
        <taxon>Spermatophyta</taxon>
        <taxon>Magnoliopsida</taxon>
        <taxon>Ranunculales</taxon>
        <taxon>Ranunculaceae</taxon>
        <taxon>Thalictroideae</taxon>
        <taxon>Thalictrum</taxon>
    </lineage>
</organism>
<dbReference type="EMBL" id="JABWDY010028176">
    <property type="protein sequence ID" value="KAF5187314.1"/>
    <property type="molecule type" value="Genomic_DNA"/>
</dbReference>
<evidence type="ECO:0000313" key="3">
    <source>
        <dbReference type="Proteomes" id="UP000554482"/>
    </source>
</evidence>
<reference evidence="2 3" key="1">
    <citation type="submission" date="2020-06" db="EMBL/GenBank/DDBJ databases">
        <title>Transcriptomic and genomic resources for Thalictrum thalictroides and T. hernandezii: Facilitating candidate gene discovery in an emerging model plant lineage.</title>
        <authorList>
            <person name="Arias T."/>
            <person name="Riano-Pachon D.M."/>
            <person name="Di Stilio V.S."/>
        </authorList>
    </citation>
    <scope>NUCLEOTIDE SEQUENCE [LARGE SCALE GENOMIC DNA]</scope>
    <source>
        <strain evidence="3">cv. WT478/WT964</strain>
        <tissue evidence="2">Leaves</tissue>
    </source>
</reference>
<comment type="caution">
    <text evidence="2">The sequence shown here is derived from an EMBL/GenBank/DDBJ whole genome shotgun (WGS) entry which is preliminary data.</text>
</comment>
<protein>
    <submittedName>
        <fullName evidence="2">Uncharacterized protein</fullName>
    </submittedName>
</protein>
<feature type="region of interest" description="Disordered" evidence="1">
    <location>
        <begin position="30"/>
        <end position="72"/>
    </location>
</feature>
<name>A0A7J6VQF3_THATH</name>
<accession>A0A7J6VQF3</accession>
<keyword evidence="3" id="KW-1185">Reference proteome</keyword>
<proteinExistence type="predicted"/>